<proteinExistence type="predicted"/>
<dbReference type="EMBL" id="AJJH01000157">
    <property type="protein sequence ID" value="EID75340.1"/>
    <property type="molecule type" value="Genomic_DNA"/>
</dbReference>
<comment type="caution">
    <text evidence="1">The sequence shown here is derived from an EMBL/GenBank/DDBJ whole genome shotgun (WGS) entry which is preliminary data.</text>
</comment>
<dbReference type="AlphaFoldDB" id="I0WG24"/>
<evidence type="ECO:0000313" key="2">
    <source>
        <dbReference type="Proteomes" id="UP000006447"/>
    </source>
</evidence>
<sequence length="92" mass="9826">MLPPFNFVDCPVQGTSQKARQYGRAGLFCGPKMVGFGAGGVLIYGVGGVGGSRVGHRMNGLSERDMARYWVDTELHLAPCLEQVIFGHAGVE</sequence>
<dbReference type="Proteomes" id="UP000006447">
    <property type="component" value="Unassembled WGS sequence"/>
</dbReference>
<evidence type="ECO:0000313" key="1">
    <source>
        <dbReference type="EMBL" id="EID75340.1"/>
    </source>
</evidence>
<accession>I0WG24</accession>
<organism evidence="1 2">
    <name type="scientific">Rhodococcus opacus RKJ300 = JCM 13270</name>
    <dbReference type="NCBI Taxonomy" id="1165867"/>
    <lineage>
        <taxon>Bacteria</taxon>
        <taxon>Bacillati</taxon>
        <taxon>Actinomycetota</taxon>
        <taxon>Actinomycetes</taxon>
        <taxon>Mycobacteriales</taxon>
        <taxon>Nocardiaceae</taxon>
        <taxon>Rhodococcus</taxon>
    </lineage>
</organism>
<reference evidence="1 2" key="1">
    <citation type="journal article" date="2012" name="J. Bacteriol.">
        <title>Draft genome sequence of the nitrophenol-degrading actinomycete Rhodococcus imtechensis RKJ300.</title>
        <authorList>
            <person name="Vikram S."/>
            <person name="Kumar S."/>
            <person name="Subramanian S."/>
            <person name="Raghava G.P."/>
        </authorList>
    </citation>
    <scope>NUCLEOTIDE SEQUENCE [LARGE SCALE GENOMIC DNA]</scope>
    <source>
        <strain evidence="1 2">RKJ300</strain>
    </source>
</reference>
<gene>
    <name evidence="1" type="ORF">W59_28111</name>
</gene>
<name>I0WG24_RHOOP</name>
<protein>
    <submittedName>
        <fullName evidence="1">Uncharacterized protein</fullName>
    </submittedName>
</protein>